<dbReference type="SMR" id="A0A1J6KV72"/>
<evidence type="ECO:0000313" key="5">
    <source>
        <dbReference type="EMBL" id="OIT22969.1"/>
    </source>
</evidence>
<dbReference type="FunFam" id="1.10.1170.10:FF:000002">
    <property type="entry name" value="Baculoviral IAP repeat containing 7"/>
    <property type="match status" value="1"/>
</dbReference>
<keyword evidence="6" id="KW-1185">Reference proteome</keyword>
<keyword evidence="3" id="KW-0862">Zinc</keyword>
<evidence type="ECO:0000256" key="2">
    <source>
        <dbReference type="ARBA" id="ARBA00022771"/>
    </source>
</evidence>
<dbReference type="AlphaFoldDB" id="A0A1J6KV72"/>
<dbReference type="EMBL" id="MJEQ01003395">
    <property type="protein sequence ID" value="OIT22969.1"/>
    <property type="molecule type" value="Genomic_DNA"/>
</dbReference>
<dbReference type="GO" id="GO:0004842">
    <property type="term" value="F:ubiquitin-protein transferase activity"/>
    <property type="evidence" value="ECO:0007669"/>
    <property type="project" value="TreeGrafter"/>
</dbReference>
<protein>
    <submittedName>
        <fullName evidence="5">E3 ubiquitin-protein ligase boi</fullName>
    </submittedName>
</protein>
<evidence type="ECO:0000256" key="1">
    <source>
        <dbReference type="ARBA" id="ARBA00022723"/>
    </source>
</evidence>
<comment type="caution">
    <text evidence="5">The sequence shown here is derived from an EMBL/GenBank/DDBJ whole genome shotgun (WGS) entry which is preliminary data.</text>
</comment>
<gene>
    <name evidence="5" type="primary">BOI_1</name>
    <name evidence="5" type="ORF">A4A49_31391</name>
</gene>
<dbReference type="STRING" id="49451.A0A1J6KV72"/>
<dbReference type="Gene3D" id="3.30.40.10">
    <property type="entry name" value="Zinc/RING finger domain, C3HC4 (zinc finger)"/>
    <property type="match status" value="1"/>
</dbReference>
<keyword evidence="2" id="KW-0863">Zinc-finger</keyword>
<dbReference type="GO" id="GO:0008270">
    <property type="term" value="F:zinc ion binding"/>
    <property type="evidence" value="ECO:0007669"/>
    <property type="project" value="UniProtKB-KW"/>
</dbReference>
<dbReference type="OrthoDB" id="1711136at2759"/>
<dbReference type="Gramene" id="OIT22969">
    <property type="protein sequence ID" value="OIT22969"/>
    <property type="gene ID" value="A4A49_31391"/>
</dbReference>
<reference evidence="5" key="1">
    <citation type="submission" date="2016-11" db="EMBL/GenBank/DDBJ databases">
        <title>The genome of Nicotiana attenuata.</title>
        <authorList>
            <person name="Xu S."/>
            <person name="Brockmoeller T."/>
            <person name="Gaquerel E."/>
            <person name="Navarro A."/>
            <person name="Kuhl H."/>
            <person name="Gase K."/>
            <person name="Ling Z."/>
            <person name="Zhou W."/>
            <person name="Kreitzer C."/>
            <person name="Stanke M."/>
            <person name="Tang H."/>
            <person name="Lyons E."/>
            <person name="Pandey P."/>
            <person name="Pandey S.P."/>
            <person name="Timmermann B."/>
            <person name="Baldwin I.T."/>
        </authorList>
    </citation>
    <scope>NUCLEOTIDE SEQUENCE [LARGE SCALE GENOMIC DNA]</scope>
    <source>
        <strain evidence="5">UT</strain>
    </source>
</reference>
<dbReference type="InterPro" id="IPR013083">
    <property type="entry name" value="Znf_RING/FYVE/PHD"/>
</dbReference>
<dbReference type="Pfam" id="PF13920">
    <property type="entry name" value="zf-C3HC4_3"/>
    <property type="match status" value="1"/>
</dbReference>
<dbReference type="KEGG" id="nau:109216894"/>
<dbReference type="GeneID" id="109216894"/>
<keyword evidence="1" id="KW-0479">Metal-binding</keyword>
<name>A0A1J6KV72_NICAT</name>
<dbReference type="PANTHER" id="PTHR42647:SF69">
    <property type="entry name" value="BOI-RELATED E3 UBIQUITIN-PROTEIN LIGASE 3-RELATED"/>
    <property type="match status" value="1"/>
</dbReference>
<proteinExistence type="predicted"/>
<sequence>MAIQAQLYTDNFGFPLGGSQDLMENGCGFNQFSFSPQQQQHLQQNFQQQSFLQILPQKNNQNLMNIVPKQYNNGTESTPFSQCIASQFQKQSIEIDQFISLQNERLRLVLNEQRKQQLTLIWRKYEAKVQFLLKQKDEEIAKAANRTKELEEFLQKMEIENQTWQKIARQNEAIVVSLNNTIEQLRENGVYCLTSANGAAAAEDAESCCDFGHENEKENREEEQTRKMKCKSCNSRKMCMIFLPCRHLSTCKDCDSFLTQCPVCGIAKKASIEALI</sequence>
<dbReference type="PIRSF" id="PIRSF036836">
    <property type="entry name" value="RNase_bind_SBP1"/>
    <property type="match status" value="1"/>
</dbReference>
<dbReference type="FunFam" id="3.30.40.10:FF:000239">
    <property type="entry name" value="probable BOI-related E3 ubiquitin-protein ligase 2"/>
    <property type="match status" value="1"/>
</dbReference>
<accession>A0A1J6KV72</accession>
<keyword evidence="4" id="KW-0175">Coiled coil</keyword>
<feature type="coiled-coil region" evidence="4">
    <location>
        <begin position="133"/>
        <end position="188"/>
    </location>
</feature>
<organism evidence="5 6">
    <name type="scientific">Nicotiana attenuata</name>
    <name type="common">Coyote tobacco</name>
    <dbReference type="NCBI Taxonomy" id="49451"/>
    <lineage>
        <taxon>Eukaryota</taxon>
        <taxon>Viridiplantae</taxon>
        <taxon>Streptophyta</taxon>
        <taxon>Embryophyta</taxon>
        <taxon>Tracheophyta</taxon>
        <taxon>Spermatophyta</taxon>
        <taxon>Magnoliopsida</taxon>
        <taxon>eudicotyledons</taxon>
        <taxon>Gunneridae</taxon>
        <taxon>Pentapetalae</taxon>
        <taxon>asterids</taxon>
        <taxon>lamiids</taxon>
        <taxon>Solanales</taxon>
        <taxon>Solanaceae</taxon>
        <taxon>Nicotianoideae</taxon>
        <taxon>Nicotianeae</taxon>
        <taxon>Nicotiana</taxon>
    </lineage>
</organism>
<evidence type="ECO:0000313" key="6">
    <source>
        <dbReference type="Proteomes" id="UP000187609"/>
    </source>
</evidence>
<evidence type="ECO:0000256" key="3">
    <source>
        <dbReference type="ARBA" id="ARBA00022833"/>
    </source>
</evidence>
<dbReference type="OMA" id="EAENQAW"/>
<dbReference type="Proteomes" id="UP000187609">
    <property type="component" value="Unassembled WGS sequence"/>
</dbReference>
<dbReference type="PANTHER" id="PTHR42647">
    <property type="entry name" value="SBP (S-RIBONUCLEASE BINDING PROTEIN) FAMILY PROTEIN"/>
    <property type="match status" value="1"/>
</dbReference>
<evidence type="ECO:0000256" key="4">
    <source>
        <dbReference type="SAM" id="Coils"/>
    </source>
</evidence>